<evidence type="ECO:0000313" key="5">
    <source>
        <dbReference type="Proteomes" id="UP000636960"/>
    </source>
</evidence>
<evidence type="ECO:0000313" key="4">
    <source>
        <dbReference type="EMBL" id="GIE99116.1"/>
    </source>
</evidence>
<keyword evidence="2" id="KW-0012">Acyltransferase</keyword>
<comment type="caution">
    <text evidence="4">The sequence shown here is derived from an EMBL/GenBank/DDBJ whole genome shotgun (WGS) entry which is preliminary data.</text>
</comment>
<proteinExistence type="predicted"/>
<evidence type="ECO:0000256" key="1">
    <source>
        <dbReference type="ARBA" id="ARBA00022679"/>
    </source>
</evidence>
<dbReference type="AlphaFoldDB" id="A0A919K9K9"/>
<dbReference type="GO" id="GO:0016747">
    <property type="term" value="F:acyltransferase activity, transferring groups other than amino-acyl groups"/>
    <property type="evidence" value="ECO:0007669"/>
    <property type="project" value="InterPro"/>
</dbReference>
<dbReference type="CDD" id="cd04301">
    <property type="entry name" value="NAT_SF"/>
    <property type="match status" value="1"/>
</dbReference>
<dbReference type="InterPro" id="IPR016181">
    <property type="entry name" value="Acyl_CoA_acyltransferase"/>
</dbReference>
<dbReference type="RefSeq" id="WP_203786118.1">
    <property type="nucleotide sequence ID" value="NZ_BOMV01000069.1"/>
</dbReference>
<evidence type="ECO:0000259" key="3">
    <source>
        <dbReference type="PROSITE" id="PS51186"/>
    </source>
</evidence>
<evidence type="ECO:0000256" key="2">
    <source>
        <dbReference type="ARBA" id="ARBA00023315"/>
    </source>
</evidence>
<dbReference type="PANTHER" id="PTHR43877">
    <property type="entry name" value="AMINOALKYLPHOSPHONATE N-ACETYLTRANSFERASE-RELATED-RELATED"/>
    <property type="match status" value="1"/>
</dbReference>
<sequence length="317" mass="34651">MLPAGWTTRRPTLDDVAGILALTEASDIAAVGRPDYTADEVHETLIAPNTDLSRDSWLALDGDGTIVGWAYPQNAAAGPRDFADVFVWPERGLPAMRPLLALIMERMAERAAEFGHDRYEVRAAAIPAQQAYIDALTDAGFAFFKQQARMQMSLAGVSAKPPEPPPGVTIREVRPDDMPRFHTVIETAFRDSDHQIPGYEAWQQQIKNQTSISYDEWFVAEVHGEIAGVLQSSDFGVADQEGWVADLGTLRAYRNRGIGSALLRRAFAVYAAKGRTHVGLSVDLQNPTGAARLYEAVGMTPLYLANVYRTYVTAAAG</sequence>
<organism evidence="4 5">
    <name type="scientific">Paractinoplanes rishiriensis</name>
    <dbReference type="NCBI Taxonomy" id="1050105"/>
    <lineage>
        <taxon>Bacteria</taxon>
        <taxon>Bacillati</taxon>
        <taxon>Actinomycetota</taxon>
        <taxon>Actinomycetes</taxon>
        <taxon>Micromonosporales</taxon>
        <taxon>Micromonosporaceae</taxon>
        <taxon>Paractinoplanes</taxon>
    </lineage>
</organism>
<dbReference type="PROSITE" id="PS51186">
    <property type="entry name" value="GNAT"/>
    <property type="match status" value="1"/>
</dbReference>
<accession>A0A919K9K9</accession>
<dbReference type="Proteomes" id="UP000636960">
    <property type="component" value="Unassembled WGS sequence"/>
</dbReference>
<gene>
    <name evidence="4" type="ORF">Ari01nite_65810</name>
</gene>
<dbReference type="Pfam" id="PF00583">
    <property type="entry name" value="Acetyltransf_1"/>
    <property type="match status" value="1"/>
</dbReference>
<reference evidence="4" key="1">
    <citation type="submission" date="2021-01" db="EMBL/GenBank/DDBJ databases">
        <title>Whole genome shotgun sequence of Actinoplanes rishiriensis NBRC 108556.</title>
        <authorList>
            <person name="Komaki H."/>
            <person name="Tamura T."/>
        </authorList>
    </citation>
    <scope>NUCLEOTIDE SEQUENCE</scope>
    <source>
        <strain evidence="4">NBRC 108556</strain>
    </source>
</reference>
<dbReference type="InterPro" id="IPR000182">
    <property type="entry name" value="GNAT_dom"/>
</dbReference>
<name>A0A919K9K9_9ACTN</name>
<keyword evidence="1" id="KW-0808">Transferase</keyword>
<dbReference type="SUPFAM" id="SSF55729">
    <property type="entry name" value="Acyl-CoA N-acyltransferases (Nat)"/>
    <property type="match status" value="1"/>
</dbReference>
<protein>
    <recommendedName>
        <fullName evidence="3">N-acetyltransferase domain-containing protein</fullName>
    </recommendedName>
</protein>
<dbReference type="EMBL" id="BOMV01000069">
    <property type="protein sequence ID" value="GIE99116.1"/>
    <property type="molecule type" value="Genomic_DNA"/>
</dbReference>
<feature type="domain" description="N-acetyltransferase" evidence="3">
    <location>
        <begin position="168"/>
        <end position="317"/>
    </location>
</feature>
<dbReference type="Gene3D" id="3.40.630.30">
    <property type="match status" value="1"/>
</dbReference>
<keyword evidence="5" id="KW-1185">Reference proteome</keyword>
<dbReference type="InterPro" id="IPR050832">
    <property type="entry name" value="Bact_Acetyltransf"/>
</dbReference>